<dbReference type="Proteomes" id="UP000177614">
    <property type="component" value="Unassembled WGS sequence"/>
</dbReference>
<organism evidence="2 3">
    <name type="scientific">Candidatus Abawacabacteria bacterium RBG_16_42_10</name>
    <dbReference type="NCBI Taxonomy" id="1817814"/>
    <lineage>
        <taxon>Bacteria</taxon>
        <taxon>Candidatus Abawacaibacteriota</taxon>
    </lineage>
</organism>
<proteinExistence type="predicted"/>
<dbReference type="Pfam" id="PF18895">
    <property type="entry name" value="T4SS_pilin"/>
    <property type="match status" value="1"/>
</dbReference>
<accession>A0A1F4XK52</accession>
<reference evidence="2 3" key="1">
    <citation type="journal article" date="2016" name="Nat. Commun.">
        <title>Thousands of microbial genomes shed light on interconnected biogeochemical processes in an aquifer system.</title>
        <authorList>
            <person name="Anantharaman K."/>
            <person name="Brown C.T."/>
            <person name="Hug L.A."/>
            <person name="Sharon I."/>
            <person name="Castelle C.J."/>
            <person name="Probst A.J."/>
            <person name="Thomas B.C."/>
            <person name="Singh A."/>
            <person name="Wilkins M.J."/>
            <person name="Karaoz U."/>
            <person name="Brodie E.L."/>
            <person name="Williams K.H."/>
            <person name="Hubbard S.S."/>
            <person name="Banfield J.F."/>
        </authorList>
    </citation>
    <scope>NUCLEOTIDE SEQUENCE [LARGE SCALE GENOMIC DNA]</scope>
</reference>
<keyword evidence="1" id="KW-0812">Transmembrane</keyword>
<name>A0A1F4XK52_9BACT</name>
<feature type="transmembrane region" description="Helical" evidence="1">
    <location>
        <begin position="38"/>
        <end position="62"/>
    </location>
</feature>
<dbReference type="STRING" id="1817814.A2V81_02990"/>
<evidence type="ECO:0000313" key="3">
    <source>
        <dbReference type="Proteomes" id="UP000177614"/>
    </source>
</evidence>
<keyword evidence="1" id="KW-1133">Transmembrane helix</keyword>
<gene>
    <name evidence="2" type="ORF">A2V81_02990</name>
</gene>
<dbReference type="AlphaFoldDB" id="A0A1F4XK52"/>
<evidence type="ECO:0000313" key="2">
    <source>
        <dbReference type="EMBL" id="OGC82091.1"/>
    </source>
</evidence>
<dbReference type="InterPro" id="IPR043993">
    <property type="entry name" value="T4SS_pilin"/>
</dbReference>
<dbReference type="EMBL" id="MEWR01000011">
    <property type="protein sequence ID" value="OGC82091.1"/>
    <property type="molecule type" value="Genomic_DNA"/>
</dbReference>
<sequence>MYSWHYLISGFTTGGFDRPPALSEDIDFVSLLSTIVNYFLGFIGTFAFIIFLWAGFSILTSAGNADRVKKARTAMIYAIIGIVVILLAYAGVTTLVNYLETGEINIEGTGAGVATPTPRTTNTVLPGTTIEVNPTILGNPGRFVGGL</sequence>
<comment type="caution">
    <text evidence="2">The sequence shown here is derived from an EMBL/GenBank/DDBJ whole genome shotgun (WGS) entry which is preliminary data.</text>
</comment>
<feature type="transmembrane region" description="Helical" evidence="1">
    <location>
        <begin position="74"/>
        <end position="92"/>
    </location>
</feature>
<protein>
    <submittedName>
        <fullName evidence="2">Uncharacterized protein</fullName>
    </submittedName>
</protein>
<evidence type="ECO:0000256" key="1">
    <source>
        <dbReference type="SAM" id="Phobius"/>
    </source>
</evidence>
<keyword evidence="1" id="KW-0472">Membrane</keyword>